<proteinExistence type="predicted"/>
<dbReference type="AlphaFoldDB" id="A0AAV6YRS7"/>
<evidence type="ECO:0000313" key="2">
    <source>
        <dbReference type="Proteomes" id="UP000824782"/>
    </source>
</evidence>
<sequence length="193" mass="21805">VLLQCAENHTASENLILYTDVYGTALRSFANARPNLTTECEEVLLVLERLVLSCFEVILSMTEDDLLSDFGLRFKKSVLDSQGILSEFGQGNLQLLVDNIKHGNAWQNPVLVKILSRQIVEPEEVSSWMSQEGPCFLQMRIKHLMKTNCIEQAMLLSKIGSESAETSSDFFFRQSFITCLCTMLPNEEAFKEV</sequence>
<dbReference type="GO" id="GO:0005634">
    <property type="term" value="C:nucleus"/>
    <property type="evidence" value="ECO:0007669"/>
    <property type="project" value="UniProtKB-SubCell"/>
</dbReference>
<dbReference type="PANTHER" id="PTHR15507:SF18">
    <property type="entry name" value="ZINC FINGER PROTEIN RLF"/>
    <property type="match status" value="1"/>
</dbReference>
<keyword evidence="2" id="KW-1185">Reference proteome</keyword>
<dbReference type="InterPro" id="IPR052251">
    <property type="entry name" value="GH-ZnFinger_Regulators"/>
</dbReference>
<dbReference type="GO" id="GO:0008270">
    <property type="term" value="F:zinc ion binding"/>
    <property type="evidence" value="ECO:0007669"/>
    <property type="project" value="UniProtKB-KW"/>
</dbReference>
<dbReference type="EMBL" id="WNYA01011538">
    <property type="protein sequence ID" value="KAG8540109.1"/>
    <property type="molecule type" value="Genomic_DNA"/>
</dbReference>
<name>A0AAV6YRS7_ENGPU</name>
<accession>A0AAV6YRS7</accession>
<dbReference type="GO" id="GO:0000981">
    <property type="term" value="F:DNA-binding transcription factor activity, RNA polymerase II-specific"/>
    <property type="evidence" value="ECO:0007669"/>
    <property type="project" value="TreeGrafter"/>
</dbReference>
<dbReference type="PANTHER" id="PTHR15507">
    <property type="entry name" value="ZINC FINGER PROTEIN RLF"/>
    <property type="match status" value="1"/>
</dbReference>
<dbReference type="Proteomes" id="UP000824782">
    <property type="component" value="Unassembled WGS sequence"/>
</dbReference>
<reference evidence="1" key="1">
    <citation type="thesis" date="2020" institute="ProQuest LLC" country="789 East Eisenhower Parkway, Ann Arbor, MI, USA">
        <title>Comparative Genomics and Chromosome Evolution.</title>
        <authorList>
            <person name="Mudd A.B."/>
        </authorList>
    </citation>
    <scope>NUCLEOTIDE SEQUENCE</scope>
    <source>
        <strain evidence="1">237g6f4</strain>
        <tissue evidence="1">Blood</tissue>
    </source>
</reference>
<gene>
    <name evidence="1" type="ORF">GDO81_019828</name>
</gene>
<protein>
    <submittedName>
        <fullName evidence="1">Uncharacterized protein</fullName>
    </submittedName>
</protein>
<feature type="non-terminal residue" evidence="1">
    <location>
        <position position="1"/>
    </location>
</feature>
<dbReference type="GO" id="GO:0003677">
    <property type="term" value="F:DNA binding"/>
    <property type="evidence" value="ECO:0007669"/>
    <property type="project" value="UniProtKB-KW"/>
</dbReference>
<evidence type="ECO:0000313" key="1">
    <source>
        <dbReference type="EMBL" id="KAG8540109.1"/>
    </source>
</evidence>
<comment type="caution">
    <text evidence="1">The sequence shown here is derived from an EMBL/GenBank/DDBJ whole genome shotgun (WGS) entry which is preliminary data.</text>
</comment>
<organism evidence="1 2">
    <name type="scientific">Engystomops pustulosus</name>
    <name type="common">Tungara frog</name>
    <name type="synonym">Physalaemus pustulosus</name>
    <dbReference type="NCBI Taxonomy" id="76066"/>
    <lineage>
        <taxon>Eukaryota</taxon>
        <taxon>Metazoa</taxon>
        <taxon>Chordata</taxon>
        <taxon>Craniata</taxon>
        <taxon>Vertebrata</taxon>
        <taxon>Euteleostomi</taxon>
        <taxon>Amphibia</taxon>
        <taxon>Batrachia</taxon>
        <taxon>Anura</taxon>
        <taxon>Neobatrachia</taxon>
        <taxon>Hyloidea</taxon>
        <taxon>Leptodactylidae</taxon>
        <taxon>Leiuperinae</taxon>
        <taxon>Engystomops</taxon>
    </lineage>
</organism>